<protein>
    <submittedName>
        <fullName evidence="2">Uncharacterized protein</fullName>
    </submittedName>
</protein>
<proteinExistence type="predicted"/>
<evidence type="ECO:0000313" key="3">
    <source>
        <dbReference type="Proteomes" id="UP001056436"/>
    </source>
</evidence>
<gene>
    <name evidence="2" type="ORF">CABS02_13690</name>
</gene>
<dbReference type="Proteomes" id="UP001056436">
    <property type="component" value="Unassembled WGS sequence"/>
</dbReference>
<feature type="compositionally biased region" description="Low complexity" evidence="1">
    <location>
        <begin position="31"/>
        <end position="43"/>
    </location>
</feature>
<feature type="compositionally biased region" description="Polar residues" evidence="1">
    <location>
        <begin position="599"/>
        <end position="643"/>
    </location>
</feature>
<comment type="caution">
    <text evidence="2">The sequence shown here is derived from an EMBL/GenBank/DDBJ whole genome shotgun (WGS) entry which is preliminary data.</text>
</comment>
<evidence type="ECO:0000256" key="1">
    <source>
        <dbReference type="SAM" id="MobiDB-lite"/>
    </source>
</evidence>
<keyword evidence="3" id="KW-1185">Reference proteome</keyword>
<sequence length="649" mass="73366">MTLPWTHPGKRRASEAEHNAPKRKRVEQRNRSSVVVPSAAPRVMTGTRPEQRQHQYIRRHRRTMAVGSSGNGLKGCGWPMATDFCLRKRNFIADISQPESQNFAHRGQLVSAASLKSPVTVRRICKIFWFPCLTEVLGVASLCRNPANVQVETDAGYNLAKMSDLKPDMSVQEKLMLGLRTGLQRRDEYRAKVEQDPARLRHESRNDIMAFGGIDLTDLALALPKSLRQKEVINAAEDEKRRLGFPSTEVTLPDRSPAYANEWWDMYNAYIRARSMFVKGASLRLTAVSRPYNKTVHSIPGVIARRRADQIMNIEWQPSYHGMSMNKSFSAFQARSMELNGYRRRSIQYIHFQRENNGQKSFPGGALGANAGDDDDDSSFTTERFFERDRKHKLSLIDLDITDINGVKRRWVCIEITKPLAQVNGPAPIELTPMPQSFIKIAIPCDSILVVVNTSKPLPIMEEQLDKMEPPQLGDFDKLTIGRVDSGLEDLKMRLKISGDGLPIFVTGSKKAHMPDDSTLDDFLCASDVTGLPWKETDRRVSKSTLLLRKAEFWDRFNLAADADKVRWESLQDAMASDECIVDITFEGDWQEFAPVAGASQSRWTPVQHESSQSQHSIRPQGLNRGQNNRHQGNTAPSKSSGLRNEVHW</sequence>
<feature type="region of interest" description="Disordered" evidence="1">
    <location>
        <begin position="1"/>
        <end position="55"/>
    </location>
</feature>
<feature type="region of interest" description="Disordered" evidence="1">
    <location>
        <begin position="599"/>
        <end position="649"/>
    </location>
</feature>
<evidence type="ECO:0000313" key="2">
    <source>
        <dbReference type="EMBL" id="KAI3533036.1"/>
    </source>
</evidence>
<feature type="region of interest" description="Disordered" evidence="1">
    <location>
        <begin position="356"/>
        <end position="380"/>
    </location>
</feature>
<dbReference type="OrthoDB" id="4814600at2759"/>
<reference evidence="2" key="1">
    <citation type="submission" date="2019-01" db="EMBL/GenBank/DDBJ databases">
        <title>Colletotrichum abscissum LGMF1257.</title>
        <authorList>
            <person name="Baroncelli R."/>
        </authorList>
    </citation>
    <scope>NUCLEOTIDE SEQUENCE</scope>
    <source>
        <strain evidence="2">Ca142</strain>
    </source>
</reference>
<organism evidence="2 3">
    <name type="scientific">Colletotrichum abscissum</name>
    <dbReference type="NCBI Taxonomy" id="1671311"/>
    <lineage>
        <taxon>Eukaryota</taxon>
        <taxon>Fungi</taxon>
        <taxon>Dikarya</taxon>
        <taxon>Ascomycota</taxon>
        <taxon>Pezizomycotina</taxon>
        <taxon>Sordariomycetes</taxon>
        <taxon>Hypocreomycetidae</taxon>
        <taxon>Glomerellales</taxon>
        <taxon>Glomerellaceae</taxon>
        <taxon>Colletotrichum</taxon>
        <taxon>Colletotrichum acutatum species complex</taxon>
    </lineage>
</organism>
<dbReference type="EMBL" id="SDAQ01000161">
    <property type="protein sequence ID" value="KAI3533036.1"/>
    <property type="molecule type" value="Genomic_DNA"/>
</dbReference>
<dbReference type="AlphaFoldDB" id="A0A9Q0AYZ5"/>
<name>A0A9Q0AYZ5_9PEZI</name>
<accession>A0A9Q0AYZ5</accession>